<evidence type="ECO:0000313" key="7">
    <source>
        <dbReference type="EMBL" id="MFF3667052.1"/>
    </source>
</evidence>
<evidence type="ECO:0000256" key="3">
    <source>
        <dbReference type="ARBA" id="ARBA00022741"/>
    </source>
</evidence>
<evidence type="ECO:0000256" key="4">
    <source>
        <dbReference type="ARBA" id="ARBA00022840"/>
    </source>
</evidence>
<dbReference type="InterPro" id="IPR000873">
    <property type="entry name" value="AMP-dep_synth/lig_dom"/>
</dbReference>
<name>A0ABW6SSB7_9ACTN</name>
<comment type="caution">
    <text evidence="7">The sequence shown here is derived from an EMBL/GenBank/DDBJ whole genome shotgun (WGS) entry which is preliminary data.</text>
</comment>
<feature type="domain" description="AMP-binding enzyme C-terminal" evidence="6">
    <location>
        <begin position="428"/>
        <end position="506"/>
    </location>
</feature>
<dbReference type="EMBL" id="JBIASD010000009">
    <property type="protein sequence ID" value="MFF3667052.1"/>
    <property type="molecule type" value="Genomic_DNA"/>
</dbReference>
<keyword evidence="4" id="KW-0067">ATP-binding</keyword>
<evidence type="ECO:0000256" key="1">
    <source>
        <dbReference type="ARBA" id="ARBA00006432"/>
    </source>
</evidence>
<dbReference type="InterPro" id="IPR020845">
    <property type="entry name" value="AMP-binding_CS"/>
</dbReference>
<dbReference type="Pfam" id="PF00501">
    <property type="entry name" value="AMP-binding"/>
    <property type="match status" value="1"/>
</dbReference>
<dbReference type="Pfam" id="PF13193">
    <property type="entry name" value="AMP-binding_C"/>
    <property type="match status" value="1"/>
</dbReference>
<dbReference type="InterPro" id="IPR025110">
    <property type="entry name" value="AMP-bd_C"/>
</dbReference>
<dbReference type="SUPFAM" id="SSF56801">
    <property type="entry name" value="Acetyl-CoA synthetase-like"/>
    <property type="match status" value="1"/>
</dbReference>
<feature type="domain" description="AMP-dependent synthetase/ligase" evidence="5">
    <location>
        <begin position="33"/>
        <end position="368"/>
    </location>
</feature>
<organism evidence="7 8">
    <name type="scientific">Microtetraspora malaysiensis</name>
    <dbReference type="NCBI Taxonomy" id="161358"/>
    <lineage>
        <taxon>Bacteria</taxon>
        <taxon>Bacillati</taxon>
        <taxon>Actinomycetota</taxon>
        <taxon>Actinomycetes</taxon>
        <taxon>Streptosporangiales</taxon>
        <taxon>Streptosporangiaceae</taxon>
        <taxon>Microtetraspora</taxon>
    </lineage>
</organism>
<protein>
    <submittedName>
        <fullName evidence="7">Acyl-CoA synthetase</fullName>
    </submittedName>
</protein>
<sequence>MTVIRGSGFDDERQAWQVPELYNISTDVADWHSPDALAMVWADYRGEERLVSWGEMRDLSCRFATAYHAAGVRPGEVVAVLLPALPETAAAFLGAYRAGAVLLTMSVLWSDEQIDMRLKSSECRVVLTDRENAARLDTVGDMRVLILEDRPQDTHPGSFPAVATRADDPAQLYYTSGTSGPAKGILHAHRNLIGHNEFEYCHGLRPGEVFYGAGEWAWSYAKLMGPWRYGAAHLVYRHERGFEPNGLLRAMSRHGVSNALVNPTLLRIIRSEADPAALRLPQKFGNVCSSNEPLTPDTLDWFQDVFGVPVLEYYGLTESYPLLGNFPGEPVLPGSTGKPLPGWDVRLLDEDGSPVAAGDAGEICLRARHNPQYPLGIWRDPERTRKIFGGEWFHTGDTARQDADGHWFFLGRNDDLIKSSGYRVGPYEVEEVLNLHPAVKESGVVGLPDPRRGQVVHAFVALRPGGVPSDELATQLQEWVKEKHSRFAYPRGVTFVEELPKSATGKVQRAALRARGR</sequence>
<evidence type="ECO:0000256" key="2">
    <source>
        <dbReference type="ARBA" id="ARBA00022598"/>
    </source>
</evidence>
<evidence type="ECO:0000259" key="5">
    <source>
        <dbReference type="Pfam" id="PF00501"/>
    </source>
</evidence>
<dbReference type="PROSITE" id="PS00455">
    <property type="entry name" value="AMP_BINDING"/>
    <property type="match status" value="1"/>
</dbReference>
<keyword evidence="8" id="KW-1185">Reference proteome</keyword>
<dbReference type="InterPro" id="IPR045851">
    <property type="entry name" value="AMP-bd_C_sf"/>
</dbReference>
<dbReference type="InterPro" id="IPR042099">
    <property type="entry name" value="ANL_N_sf"/>
</dbReference>
<comment type="similarity">
    <text evidence="1">Belongs to the ATP-dependent AMP-binding enzyme family.</text>
</comment>
<keyword evidence="2" id="KW-0436">Ligase</keyword>
<evidence type="ECO:0000313" key="8">
    <source>
        <dbReference type="Proteomes" id="UP001602013"/>
    </source>
</evidence>
<dbReference type="Gene3D" id="3.40.50.12780">
    <property type="entry name" value="N-terminal domain of ligase-like"/>
    <property type="match status" value="1"/>
</dbReference>
<accession>A0ABW6SSB7</accession>
<dbReference type="PANTHER" id="PTHR43605:SF10">
    <property type="entry name" value="ACYL-COA SYNTHETASE MEDIUM CHAIN FAMILY MEMBER 3"/>
    <property type="match status" value="1"/>
</dbReference>
<dbReference type="PANTHER" id="PTHR43605">
    <property type="entry name" value="ACYL-COENZYME A SYNTHETASE"/>
    <property type="match status" value="1"/>
</dbReference>
<gene>
    <name evidence="7" type="ORF">ACFYXI_15745</name>
</gene>
<keyword evidence="3" id="KW-0547">Nucleotide-binding</keyword>
<dbReference type="RefSeq" id="WP_387411854.1">
    <property type="nucleotide sequence ID" value="NZ_JBIASD010000009.1"/>
</dbReference>
<dbReference type="Proteomes" id="UP001602013">
    <property type="component" value="Unassembled WGS sequence"/>
</dbReference>
<evidence type="ECO:0000259" key="6">
    <source>
        <dbReference type="Pfam" id="PF13193"/>
    </source>
</evidence>
<proteinExistence type="inferred from homology"/>
<dbReference type="InterPro" id="IPR051087">
    <property type="entry name" value="Mitochondrial_ACSM"/>
</dbReference>
<reference evidence="7 8" key="1">
    <citation type="submission" date="2024-10" db="EMBL/GenBank/DDBJ databases">
        <title>The Natural Products Discovery Center: Release of the First 8490 Sequenced Strains for Exploring Actinobacteria Biosynthetic Diversity.</title>
        <authorList>
            <person name="Kalkreuter E."/>
            <person name="Kautsar S.A."/>
            <person name="Yang D."/>
            <person name="Bader C.D."/>
            <person name="Teijaro C.N."/>
            <person name="Fluegel L."/>
            <person name="Davis C.M."/>
            <person name="Simpson J.R."/>
            <person name="Lauterbach L."/>
            <person name="Steele A.D."/>
            <person name="Gui C."/>
            <person name="Meng S."/>
            <person name="Li G."/>
            <person name="Viehrig K."/>
            <person name="Ye F."/>
            <person name="Su P."/>
            <person name="Kiefer A.F."/>
            <person name="Nichols A."/>
            <person name="Cepeda A.J."/>
            <person name="Yan W."/>
            <person name="Fan B."/>
            <person name="Jiang Y."/>
            <person name="Adhikari A."/>
            <person name="Zheng C.-J."/>
            <person name="Schuster L."/>
            <person name="Cowan T.M."/>
            <person name="Smanski M.J."/>
            <person name="Chevrette M.G."/>
            <person name="De Carvalho L.P.S."/>
            <person name="Shen B."/>
        </authorList>
    </citation>
    <scope>NUCLEOTIDE SEQUENCE [LARGE SCALE GENOMIC DNA]</scope>
    <source>
        <strain evidence="7 8">NPDC002173</strain>
    </source>
</reference>
<dbReference type="Gene3D" id="3.30.300.30">
    <property type="match status" value="1"/>
</dbReference>